<reference evidence="1" key="1">
    <citation type="submission" date="2022-05" db="EMBL/GenBank/DDBJ databases">
        <title>Corynebacterium sp. TA-R-1 sp. nov., isolated from human feces.</title>
        <authorList>
            <person name="Shamsuzzaman M."/>
            <person name="Dahal R.H."/>
        </authorList>
    </citation>
    <scope>NUCLEOTIDE SEQUENCE</scope>
    <source>
        <strain evidence="1">TA-R-1</strain>
    </source>
</reference>
<dbReference type="PANTHER" id="PTHR31902:SF22">
    <property type="entry name" value="SLL1203 PROTEIN"/>
    <property type="match status" value="1"/>
</dbReference>
<dbReference type="CDD" id="cd03062">
    <property type="entry name" value="TRX_Fd_Sucrase"/>
    <property type="match status" value="1"/>
</dbReference>
<evidence type="ECO:0000313" key="2">
    <source>
        <dbReference type="Proteomes" id="UP001204000"/>
    </source>
</evidence>
<dbReference type="Pfam" id="PF06999">
    <property type="entry name" value="Suc_Fer-like"/>
    <property type="match status" value="1"/>
</dbReference>
<name>A0ABT1G1S5_9CORY</name>
<organism evidence="1 2">
    <name type="scientific">Corynebacterium stercoris</name>
    <dbReference type="NCBI Taxonomy" id="2943490"/>
    <lineage>
        <taxon>Bacteria</taxon>
        <taxon>Bacillati</taxon>
        <taxon>Actinomycetota</taxon>
        <taxon>Actinomycetes</taxon>
        <taxon>Mycobacteriales</taxon>
        <taxon>Corynebacteriaceae</taxon>
        <taxon>Corynebacterium</taxon>
    </lineage>
</organism>
<protein>
    <submittedName>
        <fullName evidence="1">Sucrase ferredoxin</fullName>
    </submittedName>
</protein>
<dbReference type="EMBL" id="JAMFTQ010000006">
    <property type="protein sequence ID" value="MCP1387787.1"/>
    <property type="molecule type" value="Genomic_DNA"/>
</dbReference>
<dbReference type="InterPro" id="IPR010350">
    <property type="entry name" value="Aim32/Apd1-like_bac"/>
</dbReference>
<dbReference type="SUPFAM" id="SSF52833">
    <property type="entry name" value="Thioredoxin-like"/>
    <property type="match status" value="1"/>
</dbReference>
<proteinExistence type="predicted"/>
<sequence length="301" mass="32325">MTNLAGALACSDADVEPLPGTAKTGGTYLLFEWPGAWGRDVLDGTTLGEELSGKLKAHIAKFKATLLLVRHPTREGRQISDHHVYLVFADAGVTEVLHVDGPEDLLRLDLSGPGKNGASVRERPLLLVCTHGKRDRCCAVKGRPLVTELVGRDPERQDLVWETSHIKGHRFAATLMLMPWAFSFGRMNVEAAESLLDHAEEGRFFVPGNRGRGTLAPQAQVAEIAVAARLAHEGGAVGVNQLRVGEVAGTKTEAQVRVDDCETGSAYLVHLRKTQVQGVVSSCGAQPETGSAWVAETIETL</sequence>
<dbReference type="Proteomes" id="UP001204000">
    <property type="component" value="Unassembled WGS sequence"/>
</dbReference>
<evidence type="ECO:0000313" key="1">
    <source>
        <dbReference type="EMBL" id="MCP1387787.1"/>
    </source>
</evidence>
<dbReference type="PIRSF" id="PIRSF035042">
    <property type="entry name" value="UCP035042_thirdx"/>
    <property type="match status" value="1"/>
</dbReference>
<dbReference type="RefSeq" id="WP_253577636.1">
    <property type="nucleotide sequence ID" value="NZ_JAMFTQ010000006.1"/>
</dbReference>
<dbReference type="InterPro" id="IPR009737">
    <property type="entry name" value="Aim32/Apd1-like"/>
</dbReference>
<comment type="caution">
    <text evidence="1">The sequence shown here is derived from an EMBL/GenBank/DDBJ whole genome shotgun (WGS) entry which is preliminary data.</text>
</comment>
<gene>
    <name evidence="1" type="ORF">M5J20_06230</name>
</gene>
<dbReference type="PANTHER" id="PTHR31902">
    <property type="entry name" value="ACTIN PATCHES DISTAL PROTEIN 1"/>
    <property type="match status" value="1"/>
</dbReference>
<accession>A0ABT1G1S5</accession>
<dbReference type="InterPro" id="IPR036249">
    <property type="entry name" value="Thioredoxin-like_sf"/>
</dbReference>
<keyword evidence="2" id="KW-1185">Reference proteome</keyword>